<comment type="caution">
    <text evidence="1">The sequence shown here is derived from an EMBL/GenBank/DDBJ whole genome shotgun (WGS) entry which is preliminary data.</text>
</comment>
<proteinExistence type="predicted"/>
<reference evidence="1 2" key="1">
    <citation type="submission" date="2020-04" db="EMBL/GenBank/DDBJ databases">
        <title>MicrobeNet Type strains.</title>
        <authorList>
            <person name="Nicholson A.C."/>
        </authorList>
    </citation>
    <scope>NUCLEOTIDE SEQUENCE [LARGE SCALE GENOMIC DNA]</scope>
    <source>
        <strain evidence="1 2">DSM 44956</strain>
    </source>
</reference>
<dbReference type="RefSeq" id="WP_157114293.1">
    <property type="nucleotide sequence ID" value="NZ_JAAXOS010000007.1"/>
</dbReference>
<sequence>MSEDNAELWSGLAGRARAGELYVDDENTAYQCAQACDRRLADLEGLRRFTAVAQSVSGFGDFDMADKLVGKFLKQATGDTNSIDQIILEHIETVKNMREVMAISFKRITGQDIENATQIANTTDNPN</sequence>
<accession>A0A7X6L4H1</accession>
<dbReference type="AlphaFoldDB" id="A0A7X6L4H1"/>
<evidence type="ECO:0000313" key="2">
    <source>
        <dbReference type="Proteomes" id="UP000540698"/>
    </source>
</evidence>
<protein>
    <submittedName>
        <fullName evidence="1">Uncharacterized protein</fullName>
    </submittedName>
</protein>
<dbReference type="EMBL" id="JAAXOS010000007">
    <property type="protein sequence ID" value="NKY27557.1"/>
    <property type="molecule type" value="Genomic_DNA"/>
</dbReference>
<gene>
    <name evidence="1" type="ORF">HGB38_15150</name>
</gene>
<keyword evidence="2" id="KW-1185">Reference proteome</keyword>
<name>A0A7X6L4H1_9NOCA</name>
<evidence type="ECO:0000313" key="1">
    <source>
        <dbReference type="EMBL" id="NKY27557.1"/>
    </source>
</evidence>
<organism evidence="1 2">
    <name type="scientific">Nocardia gamkensis</name>
    <dbReference type="NCBI Taxonomy" id="352869"/>
    <lineage>
        <taxon>Bacteria</taxon>
        <taxon>Bacillati</taxon>
        <taxon>Actinomycetota</taxon>
        <taxon>Actinomycetes</taxon>
        <taxon>Mycobacteriales</taxon>
        <taxon>Nocardiaceae</taxon>
        <taxon>Nocardia</taxon>
    </lineage>
</organism>
<dbReference type="Proteomes" id="UP000540698">
    <property type="component" value="Unassembled WGS sequence"/>
</dbReference>